<comment type="caution">
    <text evidence="2">The sequence shown here is derived from an EMBL/GenBank/DDBJ whole genome shotgun (WGS) entry which is preliminary data.</text>
</comment>
<evidence type="ECO:0000313" key="3">
    <source>
        <dbReference type="Proteomes" id="UP000322873"/>
    </source>
</evidence>
<gene>
    <name evidence="2" type="ORF">EYC84_004086</name>
</gene>
<evidence type="ECO:0000313" key="2">
    <source>
        <dbReference type="EMBL" id="KAA8574842.1"/>
    </source>
</evidence>
<name>A0A5M9K497_MONFR</name>
<protein>
    <submittedName>
        <fullName evidence="2">Uncharacterized protein</fullName>
    </submittedName>
</protein>
<feature type="compositionally biased region" description="Polar residues" evidence="1">
    <location>
        <begin position="1"/>
        <end position="47"/>
    </location>
</feature>
<keyword evidence="3" id="KW-1185">Reference proteome</keyword>
<evidence type="ECO:0000256" key="1">
    <source>
        <dbReference type="SAM" id="MobiDB-lite"/>
    </source>
</evidence>
<sequence>MSVETPQTILTITSTLPEPSNQATHPPNKQTNTPSNKPTQIPKQNPATKYPTLPPPHTAPNAAKFPPPQPRSANEATDDQGARPLQQQQQQPQQPPPSLDERVGGIPRVSYDGYEFRLPTAPGLPVRWV</sequence>
<organism evidence="2 3">
    <name type="scientific">Monilinia fructicola</name>
    <name type="common">Brown rot fungus</name>
    <name type="synonym">Ciboria fructicola</name>
    <dbReference type="NCBI Taxonomy" id="38448"/>
    <lineage>
        <taxon>Eukaryota</taxon>
        <taxon>Fungi</taxon>
        <taxon>Dikarya</taxon>
        <taxon>Ascomycota</taxon>
        <taxon>Pezizomycotina</taxon>
        <taxon>Leotiomycetes</taxon>
        <taxon>Helotiales</taxon>
        <taxon>Sclerotiniaceae</taxon>
        <taxon>Monilinia</taxon>
    </lineage>
</organism>
<reference evidence="2 3" key="1">
    <citation type="submission" date="2019-06" db="EMBL/GenBank/DDBJ databases">
        <title>Genome Sequence of the Brown Rot Fungal Pathogen Monilinia fructicola.</title>
        <authorList>
            <person name="De Miccolis Angelini R.M."/>
            <person name="Landi L."/>
            <person name="Abate D."/>
            <person name="Pollastro S."/>
            <person name="Romanazzi G."/>
            <person name="Faretra F."/>
        </authorList>
    </citation>
    <scope>NUCLEOTIDE SEQUENCE [LARGE SCALE GENOMIC DNA]</scope>
    <source>
        <strain evidence="2 3">Mfrc123</strain>
    </source>
</reference>
<proteinExistence type="predicted"/>
<dbReference type="EMBL" id="VICG01000002">
    <property type="protein sequence ID" value="KAA8574842.1"/>
    <property type="molecule type" value="Genomic_DNA"/>
</dbReference>
<dbReference type="Proteomes" id="UP000322873">
    <property type="component" value="Unassembled WGS sequence"/>
</dbReference>
<dbReference type="AlphaFoldDB" id="A0A5M9K497"/>
<accession>A0A5M9K497</accession>
<feature type="region of interest" description="Disordered" evidence="1">
    <location>
        <begin position="1"/>
        <end position="107"/>
    </location>
</feature>